<accession>A0A812MSZ0</accession>
<protein>
    <submittedName>
        <fullName evidence="2">PgsA protein</fullName>
    </submittedName>
</protein>
<feature type="compositionally biased region" description="Basic and acidic residues" evidence="1">
    <location>
        <begin position="123"/>
        <end position="132"/>
    </location>
</feature>
<dbReference type="OrthoDB" id="416668at2759"/>
<dbReference type="Proteomes" id="UP000604046">
    <property type="component" value="Unassembled WGS sequence"/>
</dbReference>
<comment type="caution">
    <text evidence="2">The sequence shown here is derived from an EMBL/GenBank/DDBJ whole genome shotgun (WGS) entry which is preliminary data.</text>
</comment>
<sequence>MATAAKQRGILRQGEICPPTAAIDQRELELLPTYHRLLQHRQEDSQCGSDDGIAVDVPAWAMCYLACSAAEMCRSAVEFNADEVHDLVQSAVTGSFDSTFDFPDEELETMPAPAARQPKKAPKPKEAPKRQLKETRWGRCLAPWCRQLALQPALGSRGPFLVCSAKNGCRFKKELSAAQWRTLPSAWQKCWPVSWAAVKPWLRPLRPVADLGAARRVRPRRISWRRAVQASQDIAASQEFMEASLSQASSAGA</sequence>
<proteinExistence type="predicted"/>
<name>A0A812MSZ0_9DINO</name>
<gene>
    <name evidence="2" type="primary">pgsA</name>
    <name evidence="2" type="ORF">SNAT2548_LOCUS14992</name>
</gene>
<keyword evidence="3" id="KW-1185">Reference proteome</keyword>
<reference evidence="2" key="1">
    <citation type="submission" date="2021-02" db="EMBL/GenBank/DDBJ databases">
        <authorList>
            <person name="Dougan E. K."/>
            <person name="Rhodes N."/>
            <person name="Thang M."/>
            <person name="Chan C."/>
        </authorList>
    </citation>
    <scope>NUCLEOTIDE SEQUENCE</scope>
</reference>
<organism evidence="2 3">
    <name type="scientific">Symbiodinium natans</name>
    <dbReference type="NCBI Taxonomy" id="878477"/>
    <lineage>
        <taxon>Eukaryota</taxon>
        <taxon>Sar</taxon>
        <taxon>Alveolata</taxon>
        <taxon>Dinophyceae</taxon>
        <taxon>Suessiales</taxon>
        <taxon>Symbiodiniaceae</taxon>
        <taxon>Symbiodinium</taxon>
    </lineage>
</organism>
<dbReference type="AlphaFoldDB" id="A0A812MSZ0"/>
<dbReference type="EMBL" id="CAJNDS010001835">
    <property type="protein sequence ID" value="CAE7282981.1"/>
    <property type="molecule type" value="Genomic_DNA"/>
</dbReference>
<evidence type="ECO:0000256" key="1">
    <source>
        <dbReference type="SAM" id="MobiDB-lite"/>
    </source>
</evidence>
<evidence type="ECO:0000313" key="3">
    <source>
        <dbReference type="Proteomes" id="UP000604046"/>
    </source>
</evidence>
<feature type="region of interest" description="Disordered" evidence="1">
    <location>
        <begin position="110"/>
        <end position="132"/>
    </location>
</feature>
<evidence type="ECO:0000313" key="2">
    <source>
        <dbReference type="EMBL" id="CAE7282981.1"/>
    </source>
</evidence>